<dbReference type="InterPro" id="IPR036116">
    <property type="entry name" value="FN3_sf"/>
</dbReference>
<accession>A0A8J3V3E2</accession>
<dbReference type="CDD" id="cd00063">
    <property type="entry name" value="FN3"/>
    <property type="match status" value="1"/>
</dbReference>
<dbReference type="SMART" id="SM00060">
    <property type="entry name" value="FN3"/>
    <property type="match status" value="1"/>
</dbReference>
<dbReference type="Gene3D" id="3.40.190.10">
    <property type="entry name" value="Periplasmic binding protein-like II"/>
    <property type="match status" value="1"/>
</dbReference>
<dbReference type="Gene3D" id="2.60.40.10">
    <property type="entry name" value="Immunoglobulins"/>
    <property type="match status" value="3"/>
</dbReference>
<comment type="caution">
    <text evidence="6">The sequence shown here is derived from an EMBL/GenBank/DDBJ whole genome shotgun (WGS) entry which is preliminary data.</text>
</comment>
<dbReference type="InterPro" id="IPR003961">
    <property type="entry name" value="FN3_dom"/>
</dbReference>
<organism evidence="6 7">
    <name type="scientific">Planotetraspora thailandica</name>
    <dbReference type="NCBI Taxonomy" id="487172"/>
    <lineage>
        <taxon>Bacteria</taxon>
        <taxon>Bacillati</taxon>
        <taxon>Actinomycetota</taxon>
        <taxon>Actinomycetes</taxon>
        <taxon>Streptosporangiales</taxon>
        <taxon>Streptosporangiaceae</taxon>
        <taxon>Planotetraspora</taxon>
    </lineage>
</organism>
<keyword evidence="4" id="KW-0732">Signal</keyword>
<feature type="chain" id="PRO_5035153542" description="Fibronectin type-III domain-containing protein" evidence="4">
    <location>
        <begin position="32"/>
        <end position="663"/>
    </location>
</feature>
<evidence type="ECO:0000313" key="6">
    <source>
        <dbReference type="EMBL" id="GII56698.1"/>
    </source>
</evidence>
<dbReference type="InterPro" id="IPR032109">
    <property type="entry name" value="Big_3_5"/>
</dbReference>
<dbReference type="GO" id="GO:0016798">
    <property type="term" value="F:hydrolase activity, acting on glycosyl bonds"/>
    <property type="evidence" value="ECO:0007669"/>
    <property type="project" value="UniProtKB-KW"/>
</dbReference>
<keyword evidence="2" id="KW-0119">Carbohydrate metabolism</keyword>
<sequence length="663" mass="67011">MRSKRYLAAATASLAAVATAGSLTFTGAAYADPPAGNFRTFVGVGSDTIQDVMNALAGDSVNGKAYPAVTGNGDHVASYDAVEPGTLSTTSKIQTRVRGKVFARPNGSGNGRKALSSSLTGTAFLGPDGVGVTIPGQVDFARSSGAPSVSGTTLTYVPLARDAVGVAVKGSALQNLSRQQLHDIYSSTTPTVDGTAVHPFLPQSGSGTRSFFLNAIGLTESTIATGIPTVQENQAKDPAFIDADNVLVPFSVGSWIAQRNGVSPDNSSAGADKGVTLASIKTSDSATTFTAPFTTEAGKLAANPVFYNDPTFGRDVYNVVPSRAIDPSSVFYDDSLYDIFVTEGAHKAATASADSQNTIAAFGFLNEPYNGSIDPSNHAKLGGLEDGSSNAAPGAPQATITPATGSVKVSWTAPTVNPGLPVTDYRVVLTGSTGAFVAEKDVTAATSSFTFTGLAAGKYNASVFANNLGGSSVGAVARGVSKVTASAATTAYGQTGHVSITVTDTNSVVPTGKVTVKEGSTTIGTATLVNGKASVAVKSSLSVGTHTFSVAYSGDSALNPASVTVKKVVTKATPTVTSSAPTKVSTRSHAKVTVAVKASGFVPTGSVRIYEGTKVIATGTLKSGKVVVTLPLLKKGRHVLHATYVGTSTTNAKAGKSFAITAS</sequence>
<dbReference type="RefSeq" id="WP_203946840.1">
    <property type="nucleotide sequence ID" value="NZ_BOOR01000038.1"/>
</dbReference>
<dbReference type="InterPro" id="IPR013783">
    <property type="entry name" value="Ig-like_fold"/>
</dbReference>
<evidence type="ECO:0000259" key="5">
    <source>
        <dbReference type="PROSITE" id="PS50853"/>
    </source>
</evidence>
<evidence type="ECO:0000256" key="4">
    <source>
        <dbReference type="SAM" id="SignalP"/>
    </source>
</evidence>
<evidence type="ECO:0000256" key="3">
    <source>
        <dbReference type="SAM" id="MobiDB-lite"/>
    </source>
</evidence>
<evidence type="ECO:0000256" key="1">
    <source>
        <dbReference type="ARBA" id="ARBA00023295"/>
    </source>
</evidence>
<keyword evidence="7" id="KW-1185">Reference proteome</keyword>
<gene>
    <name evidence="6" type="ORF">Pth03_50870</name>
</gene>
<dbReference type="GO" id="GO:0000272">
    <property type="term" value="P:polysaccharide catabolic process"/>
    <property type="evidence" value="ECO:0007669"/>
    <property type="project" value="UniProtKB-KW"/>
</dbReference>
<dbReference type="Pfam" id="PF16640">
    <property type="entry name" value="Big_3_5"/>
    <property type="match status" value="2"/>
</dbReference>
<reference evidence="6" key="1">
    <citation type="submission" date="2021-01" db="EMBL/GenBank/DDBJ databases">
        <title>Whole genome shotgun sequence of Planotetraspora thailandica NBRC 104271.</title>
        <authorList>
            <person name="Komaki H."/>
            <person name="Tamura T."/>
        </authorList>
    </citation>
    <scope>NUCLEOTIDE SEQUENCE</scope>
    <source>
        <strain evidence="6">NBRC 104271</strain>
    </source>
</reference>
<dbReference type="Proteomes" id="UP000605992">
    <property type="component" value="Unassembled WGS sequence"/>
</dbReference>
<keyword evidence="1" id="KW-0378">Hydrolase</keyword>
<dbReference type="SUPFAM" id="SSF53850">
    <property type="entry name" value="Periplasmic binding protein-like II"/>
    <property type="match status" value="1"/>
</dbReference>
<feature type="domain" description="Fibronectin type-III" evidence="5">
    <location>
        <begin position="392"/>
        <end position="487"/>
    </location>
</feature>
<keyword evidence="1" id="KW-0326">Glycosidase</keyword>
<dbReference type="AlphaFoldDB" id="A0A8J3V3E2"/>
<evidence type="ECO:0000313" key="7">
    <source>
        <dbReference type="Proteomes" id="UP000605992"/>
    </source>
</evidence>
<name>A0A8J3V3E2_9ACTN</name>
<proteinExistence type="predicted"/>
<evidence type="ECO:0000256" key="2">
    <source>
        <dbReference type="ARBA" id="ARBA00023326"/>
    </source>
</evidence>
<dbReference type="SUPFAM" id="SSF49265">
    <property type="entry name" value="Fibronectin type III"/>
    <property type="match status" value="1"/>
</dbReference>
<feature type="region of interest" description="Disordered" evidence="3">
    <location>
        <begin position="376"/>
        <end position="403"/>
    </location>
</feature>
<feature type="signal peptide" evidence="4">
    <location>
        <begin position="1"/>
        <end position="31"/>
    </location>
</feature>
<dbReference type="PROSITE" id="PS50853">
    <property type="entry name" value="FN3"/>
    <property type="match status" value="1"/>
</dbReference>
<keyword evidence="2" id="KW-0624">Polysaccharide degradation</keyword>
<dbReference type="EMBL" id="BOOR01000038">
    <property type="protein sequence ID" value="GII56698.1"/>
    <property type="molecule type" value="Genomic_DNA"/>
</dbReference>
<protein>
    <recommendedName>
        <fullName evidence="5">Fibronectin type-III domain-containing protein</fullName>
    </recommendedName>
</protein>